<dbReference type="CDD" id="cd07572">
    <property type="entry name" value="nit"/>
    <property type="match status" value="1"/>
</dbReference>
<keyword evidence="5" id="KW-1185">Reference proteome</keyword>
<evidence type="ECO:0000256" key="1">
    <source>
        <dbReference type="ARBA" id="ARBA00010613"/>
    </source>
</evidence>
<dbReference type="PROSITE" id="PS50263">
    <property type="entry name" value="CN_HYDROLASE"/>
    <property type="match status" value="1"/>
</dbReference>
<dbReference type="EMBL" id="ARZA01000048">
    <property type="protein sequence ID" value="EOD01563.1"/>
    <property type="molecule type" value="Genomic_DNA"/>
</dbReference>
<dbReference type="AlphaFoldDB" id="R1AWK8"/>
<dbReference type="PANTHER" id="PTHR23088:SF30">
    <property type="entry name" value="OMEGA-AMIDASE NIT2"/>
    <property type="match status" value="1"/>
</dbReference>
<evidence type="ECO:0000313" key="5">
    <source>
        <dbReference type="Proteomes" id="UP000013378"/>
    </source>
</evidence>
<keyword evidence="2" id="KW-0378">Hydrolase</keyword>
<dbReference type="GO" id="GO:0006541">
    <property type="term" value="P:glutamine metabolic process"/>
    <property type="evidence" value="ECO:0007669"/>
    <property type="project" value="TreeGrafter"/>
</dbReference>
<dbReference type="InterPro" id="IPR045254">
    <property type="entry name" value="Nit1/2_C-N_Hydrolase"/>
</dbReference>
<dbReference type="OrthoDB" id="9811121at2"/>
<dbReference type="Pfam" id="PF00795">
    <property type="entry name" value="CN_hydrolase"/>
    <property type="match status" value="1"/>
</dbReference>
<evidence type="ECO:0000256" key="2">
    <source>
        <dbReference type="ARBA" id="ARBA00022801"/>
    </source>
</evidence>
<reference evidence="4 5" key="1">
    <citation type="journal article" date="2015" name="Geomicrobiol. J.">
        <title>Caldisalinibacter kiritimatiensis gen. nov., sp. nov., a moderately thermohalophilic thiosulfate-reducing bacterium from a hypersaline microbial mat.</title>
        <authorList>
            <person name="Ben Hania W."/>
            <person name="Joseph M."/>
            <person name="Fiebig A."/>
            <person name="Bunk B."/>
            <person name="Klenk H.-P."/>
            <person name="Fardeau M.-L."/>
            <person name="Spring S."/>
        </authorList>
    </citation>
    <scope>NUCLEOTIDE SEQUENCE [LARGE SCALE GENOMIC DNA]</scope>
    <source>
        <strain evidence="4 5">L21-TH-D2</strain>
    </source>
</reference>
<dbReference type="STRING" id="1304284.L21TH_0366"/>
<comment type="caution">
    <text evidence="4">The sequence shown here is derived from an EMBL/GenBank/DDBJ whole genome shotgun (WGS) entry which is preliminary data.</text>
</comment>
<dbReference type="Proteomes" id="UP000013378">
    <property type="component" value="Unassembled WGS sequence"/>
</dbReference>
<proteinExistence type="inferred from homology"/>
<organism evidence="4 5">
    <name type="scientific">Caldisalinibacter kiritimatiensis</name>
    <dbReference type="NCBI Taxonomy" id="1304284"/>
    <lineage>
        <taxon>Bacteria</taxon>
        <taxon>Bacillati</taxon>
        <taxon>Bacillota</taxon>
        <taxon>Tissierellia</taxon>
        <taxon>Tissierellales</taxon>
        <taxon>Thermohalobacteraceae</taxon>
        <taxon>Caldisalinibacter</taxon>
    </lineage>
</organism>
<dbReference type="RefSeq" id="WP_006307599.1">
    <property type="nucleotide sequence ID" value="NZ_ARZA01000048.1"/>
</dbReference>
<protein>
    <recommendedName>
        <fullName evidence="3">CN hydrolase domain-containing protein</fullName>
    </recommendedName>
</protein>
<name>R1AWK8_9FIRM</name>
<accession>R1AWK8</accession>
<dbReference type="eggNOG" id="COG0388">
    <property type="taxonomic scope" value="Bacteria"/>
</dbReference>
<dbReference type="SUPFAM" id="SSF56317">
    <property type="entry name" value="Carbon-nitrogen hydrolase"/>
    <property type="match status" value="1"/>
</dbReference>
<evidence type="ECO:0000259" key="3">
    <source>
        <dbReference type="PROSITE" id="PS50263"/>
    </source>
</evidence>
<dbReference type="GO" id="GO:0006107">
    <property type="term" value="P:oxaloacetate metabolic process"/>
    <property type="evidence" value="ECO:0007669"/>
    <property type="project" value="TreeGrafter"/>
</dbReference>
<dbReference type="GO" id="GO:0006528">
    <property type="term" value="P:asparagine metabolic process"/>
    <property type="evidence" value="ECO:0007669"/>
    <property type="project" value="TreeGrafter"/>
</dbReference>
<feature type="domain" description="CN hydrolase" evidence="3">
    <location>
        <begin position="4"/>
        <end position="250"/>
    </location>
</feature>
<sequence>MSQLRVGLCQMLVTEDKDVNIKKADEMIKKAVSSGAKLVVLPEMFNCPYDNSYFPKFAENCPEGKTIQFMSRAAKENNIYLIGGSIPEKDEKDNIYNTSFAFDTNGNIIGKHRKMHLFDIDVEGGIRFMESDILSKGEDITVFDTEYGKVGLSICYDIRFPELMRLMVLKGARIIVIPAAFNMTTGPAHWESLFKVRALDNQVYMLGTAPARNKESSYTSYGNSIITDPWGRVVSKLDEKENILIQDLDLNMIDKIRRELPLLQHRRTDLYTLDLLNED</sequence>
<comment type="similarity">
    <text evidence="1">Belongs to the carbon-nitrogen hydrolase superfamily. NIT1/NIT2 family.</text>
</comment>
<dbReference type="InterPro" id="IPR001110">
    <property type="entry name" value="UPF0012_CS"/>
</dbReference>
<gene>
    <name evidence="4" type="ORF">L21TH_0366</name>
</gene>
<evidence type="ECO:0000313" key="4">
    <source>
        <dbReference type="EMBL" id="EOD01563.1"/>
    </source>
</evidence>
<dbReference type="PROSITE" id="PS01227">
    <property type="entry name" value="UPF0012"/>
    <property type="match status" value="1"/>
</dbReference>
<dbReference type="GO" id="GO:0050152">
    <property type="term" value="F:omega-amidase activity"/>
    <property type="evidence" value="ECO:0007669"/>
    <property type="project" value="TreeGrafter"/>
</dbReference>
<dbReference type="InterPro" id="IPR003010">
    <property type="entry name" value="C-N_Hydrolase"/>
</dbReference>
<dbReference type="PATRIC" id="fig|1304284.3.peg.361"/>
<dbReference type="Gene3D" id="3.60.110.10">
    <property type="entry name" value="Carbon-nitrogen hydrolase"/>
    <property type="match status" value="1"/>
</dbReference>
<dbReference type="InterPro" id="IPR036526">
    <property type="entry name" value="C-N_Hydrolase_sf"/>
</dbReference>
<dbReference type="PANTHER" id="PTHR23088">
    <property type="entry name" value="NITRILASE-RELATED"/>
    <property type="match status" value="1"/>
</dbReference>